<protein>
    <submittedName>
        <fullName evidence="1">Uncharacterized protein</fullName>
    </submittedName>
</protein>
<proteinExistence type="predicted"/>
<dbReference type="AlphaFoldDB" id="A0A8J6YW66"/>
<dbReference type="Proteomes" id="UP000631034">
    <property type="component" value="Unassembled WGS sequence"/>
</dbReference>
<gene>
    <name evidence="1" type="ORF">IHV25_07850</name>
</gene>
<evidence type="ECO:0000313" key="1">
    <source>
        <dbReference type="EMBL" id="MBE1237559.1"/>
    </source>
</evidence>
<keyword evidence="2" id="KW-1185">Reference proteome</keyword>
<reference evidence="1" key="1">
    <citation type="submission" date="2020-10" db="EMBL/GenBank/DDBJ databases">
        <title>Genome sequence of the unusual species of purple photosynthetic bacteria, Phaeovibrio sulfidiphilus DSM 23193, type strain.</title>
        <authorList>
            <person name="Kyndt J.A."/>
            <person name="Meyer T.E."/>
        </authorList>
    </citation>
    <scope>NUCLEOTIDE SEQUENCE</scope>
    <source>
        <strain evidence="1">DSM 23193</strain>
    </source>
</reference>
<dbReference type="EMBL" id="JACZHT010000005">
    <property type="protein sequence ID" value="MBE1237559.1"/>
    <property type="molecule type" value="Genomic_DNA"/>
</dbReference>
<sequence>MIARARRVLPVLVLLVLFVAAMAALALSRFVEDPVALVLEIRETVSIPLPGSGDRILVERAALRPFGWFPRRALSYERAGQRSPWVGICPQRDAKAPLEVFFLPLASAGSGPFVLLGEPGVELVLDLRQGAQTVSGFPAEHLLPGVHRFVRTPFGPFLTAPGDRAVAGIALLPGAPAVITHGRTPASAGLPLLAPPPDFALPSDTDPGRYRLGAVTGGYGTGQPLTFVPSDGPL</sequence>
<comment type="caution">
    <text evidence="1">The sequence shown here is derived from an EMBL/GenBank/DDBJ whole genome shotgun (WGS) entry which is preliminary data.</text>
</comment>
<name>A0A8J6YW66_9PROT</name>
<evidence type="ECO:0000313" key="2">
    <source>
        <dbReference type="Proteomes" id="UP000631034"/>
    </source>
</evidence>
<organism evidence="1 2">
    <name type="scientific">Phaeovibrio sulfidiphilus</name>
    <dbReference type="NCBI Taxonomy" id="1220600"/>
    <lineage>
        <taxon>Bacteria</taxon>
        <taxon>Pseudomonadati</taxon>
        <taxon>Pseudomonadota</taxon>
        <taxon>Alphaproteobacteria</taxon>
        <taxon>Rhodospirillales</taxon>
        <taxon>Rhodospirillaceae</taxon>
        <taxon>Phaeovibrio</taxon>
    </lineage>
</organism>
<dbReference type="RefSeq" id="WP_192534563.1">
    <property type="nucleotide sequence ID" value="NZ_JACZHT010000005.1"/>
</dbReference>
<accession>A0A8J6YW66</accession>